<evidence type="ECO:0000313" key="3">
    <source>
        <dbReference type="Proteomes" id="UP000298061"/>
    </source>
</evidence>
<dbReference type="AlphaFoldDB" id="A0A4Z0ABY7"/>
<evidence type="ECO:0008006" key="4">
    <source>
        <dbReference type="Google" id="ProtNLM"/>
    </source>
</evidence>
<name>A0A4Z0ABY7_9AGAM</name>
<keyword evidence="3" id="KW-1185">Reference proteome</keyword>
<evidence type="ECO:0000313" key="2">
    <source>
        <dbReference type="EMBL" id="TFY83931.1"/>
    </source>
</evidence>
<organism evidence="2 3">
    <name type="scientific">Hericium alpestre</name>
    <dbReference type="NCBI Taxonomy" id="135208"/>
    <lineage>
        <taxon>Eukaryota</taxon>
        <taxon>Fungi</taxon>
        <taxon>Dikarya</taxon>
        <taxon>Basidiomycota</taxon>
        <taxon>Agaricomycotina</taxon>
        <taxon>Agaricomycetes</taxon>
        <taxon>Russulales</taxon>
        <taxon>Hericiaceae</taxon>
        <taxon>Hericium</taxon>
    </lineage>
</organism>
<comment type="caution">
    <text evidence="2">The sequence shown here is derived from an EMBL/GenBank/DDBJ whole genome shotgun (WGS) entry which is preliminary data.</text>
</comment>
<evidence type="ECO:0000256" key="1">
    <source>
        <dbReference type="SAM" id="MobiDB-lite"/>
    </source>
</evidence>
<reference evidence="2 3" key="1">
    <citation type="submission" date="2019-02" db="EMBL/GenBank/DDBJ databases">
        <title>Genome sequencing of the rare red list fungi Hericium alpestre (H. flagellum).</title>
        <authorList>
            <person name="Buettner E."/>
            <person name="Kellner H."/>
        </authorList>
    </citation>
    <scope>NUCLEOTIDE SEQUENCE [LARGE SCALE GENOMIC DNA]</scope>
    <source>
        <strain evidence="2 3">DSM 108284</strain>
    </source>
</reference>
<protein>
    <recommendedName>
        <fullName evidence="4">C2H2-type domain-containing protein</fullName>
    </recommendedName>
</protein>
<sequence length="393" mass="42143">MSSFPGQATGLDGSVQASMENIWALTQRPAREDRRDVVALTYSSQHIRHSGASQGSALQAEQAQAMMLRRDAHGQINVPHPMDNAVNECRHVLQQLNNNYDPSFGMSPQTPKLPLQSQPSVQVQPTYSVQPTLPVGPPVAQQPIPNQQPAHSQPQLFRYIAPSYNSPQGVYAPTPQLYTQGDQPFPGLISGGSDGPFAVGAMPIPSYSTPQKQLLGRRKTGGASDKQRSHGLGDARLAAKNAAKKKNAAPKIPGLVAEGQCKMGGDCIQFEGTKCDWARHFEAHTGCHITASNKWACKWSPGCSAGPYETPVLLAIHVMSRHLDVMYMCKCGSPFTTSSTLKRHIENPPKTKGDMEVVHGFAGQTHAPVVEAGASLSDLRPCILSDGSSGPST</sequence>
<proteinExistence type="predicted"/>
<dbReference type="EMBL" id="SFCI01000003">
    <property type="protein sequence ID" value="TFY83931.1"/>
    <property type="molecule type" value="Genomic_DNA"/>
</dbReference>
<accession>A0A4Z0ABY7</accession>
<gene>
    <name evidence="2" type="ORF">EWM64_g81</name>
</gene>
<feature type="region of interest" description="Disordered" evidence="1">
    <location>
        <begin position="129"/>
        <end position="152"/>
    </location>
</feature>
<feature type="compositionally biased region" description="Polar residues" evidence="1">
    <location>
        <begin position="143"/>
        <end position="152"/>
    </location>
</feature>
<dbReference type="Proteomes" id="UP000298061">
    <property type="component" value="Unassembled WGS sequence"/>
</dbReference>